<evidence type="ECO:0000313" key="2">
    <source>
        <dbReference type="EMBL" id="HIY97044.1"/>
    </source>
</evidence>
<dbReference type="AlphaFoldDB" id="A0A9D1ZZZ0"/>
<proteinExistence type="predicted"/>
<comment type="caution">
    <text evidence="2">The sequence shown here is derived from an EMBL/GenBank/DDBJ whole genome shotgun (WGS) entry which is preliminary data.</text>
</comment>
<accession>A0A9D1ZZZ0</accession>
<gene>
    <name evidence="2" type="ORF">H9729_05085</name>
</gene>
<sequence length="1059" mass="118677">MAGYFYKNNKFIIDDYDTKKPFYSFLPGVAGMYGVPIWSFYLNRGQGIASFGVRDKDGPILEFSPAVVASERVSVQGFRTFLKFGKELYEPFAVTDDREGLSRRMYVAPASFGVSEKNDRGKYEIRADYCTLPTEDIGGLIRRVSVKNIGGAKRIMEICDGITMLLPYGITNSEYKCAGNLLRSWAETSFIGGDILFTKQRASTADGSEIKLFDSGNFYLSESDGALVPPVADLTAVFGHDTSLRIPFGFKKDGAAVLQREQALANKIACGFTVRKVVLAPGEECVIHTLIGNACSAQALAEKRKMFLTPAYFEEKLRENERIVADMTSDVKTKTAFPVFDAYIGNCYLDNALRGGYPVLLGNAEKKSVFYIYSRKHGDMERDYNWFTIEPEFFSHGNGNYRDVNQNRRNDVLINPFVGEYNVKLFLSLIQADGYNPHNVKGDSFEIPNRQEAEKLVREYAGGNALLSKALSGKFTPGEIARLLCGLHIETSISYQEFLSAVLSAARQNTEASFGEGYWTDHWTYCLDLIEAYERIFPDRSEHLLFTDGSYRYFYSPVYVRPRSQKYVLTKEGKPRQYAALGIGCDRLPVGGVSADINQTNWLRYESGTEVRVNLISKLFFLALIKFATLDCEGLGVEMEADRVGWNDAMNGLAGIFGSGMSETIELYRLLRYVKEKLAERNWQGVSLFAEQRTLLDGVLAAETEREGFAYWNRVSDLREEYRLSVAGGVCGASAELAPDTARHAAEVMEKRLARALRRAKEIGGGLYPTYFYYEAEQYSPIYGENGEEETDADGRSFVRVEKFKRHTLPLFLEAPARSYKIENAAACKKMHAAVRGSDLYDKNLGLYKTCESLEGEIYEIGRIKQFTPGHLERESCFLHMDYKYLLGLLKAGLYEEFFQEAAKNIVAFMDPSVYGRSTLENSSFIATSNNPDPAVVGQGFYARLTGANAEMLSMWHIMMFGEKPFCLENGELVCRLMPVLKGEFFDEAGEVSCAFLGKIQVVYKNPLRKDTFGGGCTAEKMILTSGGVSETVAGGTLRGERAEKLRAGKYEKIEIYLK</sequence>
<dbReference type="Proteomes" id="UP000886750">
    <property type="component" value="Unassembled WGS sequence"/>
</dbReference>
<dbReference type="InterPro" id="IPR008928">
    <property type="entry name" value="6-hairpin_glycosidase_sf"/>
</dbReference>
<feature type="transmembrane region" description="Helical" evidence="1">
    <location>
        <begin position="21"/>
        <end position="41"/>
    </location>
</feature>
<evidence type="ECO:0008006" key="4">
    <source>
        <dbReference type="Google" id="ProtNLM"/>
    </source>
</evidence>
<keyword evidence="1" id="KW-1133">Transmembrane helix</keyword>
<reference evidence="2" key="2">
    <citation type="submission" date="2021-04" db="EMBL/GenBank/DDBJ databases">
        <authorList>
            <person name="Gilroy R."/>
        </authorList>
    </citation>
    <scope>NUCLEOTIDE SEQUENCE</scope>
    <source>
        <strain evidence="2">1345</strain>
    </source>
</reference>
<keyword evidence="1" id="KW-0472">Membrane</keyword>
<dbReference type="SUPFAM" id="SSF48208">
    <property type="entry name" value="Six-hairpin glycosidases"/>
    <property type="match status" value="1"/>
</dbReference>
<dbReference type="EMBL" id="DXCQ01000042">
    <property type="protein sequence ID" value="HIY97044.1"/>
    <property type="molecule type" value="Genomic_DNA"/>
</dbReference>
<name>A0A9D1ZZZ0_9FIRM</name>
<reference evidence="2" key="1">
    <citation type="journal article" date="2021" name="PeerJ">
        <title>Extensive microbial diversity within the chicken gut microbiome revealed by metagenomics and culture.</title>
        <authorList>
            <person name="Gilroy R."/>
            <person name="Ravi A."/>
            <person name="Getino M."/>
            <person name="Pursley I."/>
            <person name="Horton D.L."/>
            <person name="Alikhan N.F."/>
            <person name="Baker D."/>
            <person name="Gharbi K."/>
            <person name="Hall N."/>
            <person name="Watson M."/>
            <person name="Adriaenssens E.M."/>
            <person name="Foster-Nyarko E."/>
            <person name="Jarju S."/>
            <person name="Secka A."/>
            <person name="Antonio M."/>
            <person name="Oren A."/>
            <person name="Chaudhuri R.R."/>
            <person name="La Ragione R."/>
            <person name="Hildebrand F."/>
            <person name="Pallen M.J."/>
        </authorList>
    </citation>
    <scope>NUCLEOTIDE SEQUENCE</scope>
    <source>
        <strain evidence="2">1345</strain>
    </source>
</reference>
<evidence type="ECO:0000256" key="1">
    <source>
        <dbReference type="SAM" id="Phobius"/>
    </source>
</evidence>
<evidence type="ECO:0000313" key="3">
    <source>
        <dbReference type="Proteomes" id="UP000886750"/>
    </source>
</evidence>
<keyword evidence="1" id="KW-0812">Transmembrane</keyword>
<dbReference type="GO" id="GO:0005975">
    <property type="term" value="P:carbohydrate metabolic process"/>
    <property type="evidence" value="ECO:0007669"/>
    <property type="project" value="InterPro"/>
</dbReference>
<protein>
    <recommendedName>
        <fullName evidence="4">Cellobiose phosphorylase</fullName>
    </recommendedName>
</protein>
<organism evidence="2 3">
    <name type="scientific">Candidatus Borkfalkia excrementigallinarum</name>
    <dbReference type="NCBI Taxonomy" id="2838506"/>
    <lineage>
        <taxon>Bacteria</taxon>
        <taxon>Bacillati</taxon>
        <taxon>Bacillota</taxon>
        <taxon>Clostridia</taxon>
        <taxon>Christensenellales</taxon>
        <taxon>Christensenellaceae</taxon>
        <taxon>Candidatus Borkfalkia</taxon>
    </lineage>
</organism>